<dbReference type="SUPFAM" id="SSF56925">
    <property type="entry name" value="OMPA-like"/>
    <property type="match status" value="1"/>
</dbReference>
<comment type="caution">
    <text evidence="2">The sequence shown here is derived from an EMBL/GenBank/DDBJ whole genome shotgun (WGS) entry which is preliminary data.</text>
</comment>
<evidence type="ECO:0000313" key="2">
    <source>
        <dbReference type="EMBL" id="PJJ53062.1"/>
    </source>
</evidence>
<evidence type="ECO:0000313" key="3">
    <source>
        <dbReference type="Proteomes" id="UP000228535"/>
    </source>
</evidence>
<organism evidence="2 3">
    <name type="scientific">Hymenobacter chitinivorans DSM 11115</name>
    <dbReference type="NCBI Taxonomy" id="1121954"/>
    <lineage>
        <taxon>Bacteria</taxon>
        <taxon>Pseudomonadati</taxon>
        <taxon>Bacteroidota</taxon>
        <taxon>Cytophagia</taxon>
        <taxon>Cytophagales</taxon>
        <taxon>Hymenobacteraceae</taxon>
        <taxon>Hymenobacter</taxon>
    </lineage>
</organism>
<gene>
    <name evidence="2" type="ORF">CLV45_3720</name>
</gene>
<name>A0A2M9B533_9BACT</name>
<proteinExistence type="predicted"/>
<protein>
    <submittedName>
        <fullName evidence="2">Outer membrane protein with beta-barrel domain</fullName>
    </submittedName>
</protein>
<reference evidence="2 3" key="1">
    <citation type="submission" date="2017-11" db="EMBL/GenBank/DDBJ databases">
        <title>Genomic Encyclopedia of Archaeal and Bacterial Type Strains, Phase II (KMG-II): From Individual Species to Whole Genera.</title>
        <authorList>
            <person name="Goeker M."/>
        </authorList>
    </citation>
    <scope>NUCLEOTIDE SEQUENCE [LARGE SCALE GENOMIC DNA]</scope>
    <source>
        <strain evidence="2 3">DSM 11115</strain>
    </source>
</reference>
<dbReference type="AlphaFoldDB" id="A0A2M9B533"/>
<dbReference type="EMBL" id="PGFA01000003">
    <property type="protein sequence ID" value="PJJ53062.1"/>
    <property type="molecule type" value="Genomic_DNA"/>
</dbReference>
<accession>A0A2M9B533</accession>
<sequence length="246" mass="26842">MAVNFRLTLLGSLLLFSLYAHTAAAQGPERRRRHFTNSARPYHRGPVYFTLGGGAAFYNGDLAESFADNLPGPSGSLGVLYMVRPRVIVGSELSLFKLGAKDQLPERGYAFQGKNGALTGFVRYELTRDEAEFADSHGTASLIKPYVKAGVGVLLYTPESYMGNGRPVPSTTFLTAERNDYPATALIAPVGLGLTFRLSPRLNASAEGSYYFTSTDHLDDISQRGNATRNDGFGLLELKLEYSPWQ</sequence>
<keyword evidence="1" id="KW-0732">Signal</keyword>
<evidence type="ECO:0000256" key="1">
    <source>
        <dbReference type="SAM" id="SignalP"/>
    </source>
</evidence>
<feature type="chain" id="PRO_5014657183" evidence="1">
    <location>
        <begin position="23"/>
        <end position="246"/>
    </location>
</feature>
<keyword evidence="3" id="KW-1185">Reference proteome</keyword>
<feature type="signal peptide" evidence="1">
    <location>
        <begin position="1"/>
        <end position="22"/>
    </location>
</feature>
<dbReference type="Proteomes" id="UP000228535">
    <property type="component" value="Unassembled WGS sequence"/>
</dbReference>
<dbReference type="InterPro" id="IPR011250">
    <property type="entry name" value="OMP/PagP_B-barrel"/>
</dbReference>